<dbReference type="AlphaFoldDB" id="A0A921SVF7"/>
<evidence type="ECO:0000313" key="1">
    <source>
        <dbReference type="EMBL" id="HJG89349.1"/>
    </source>
</evidence>
<dbReference type="EMBL" id="DYUD01000023">
    <property type="protein sequence ID" value="HJG89349.1"/>
    <property type="molecule type" value="Genomic_DNA"/>
</dbReference>
<dbReference type="Proteomes" id="UP000757103">
    <property type="component" value="Unassembled WGS sequence"/>
</dbReference>
<sequence length="195" mass="22685">MDIFALTETEFFRQLLAGEKENLHITYRDFIVQVFEMCRTNRNKGYAVSALLVVEIEISHLQTEADRNTVNTSLTSFISKALHFVRETISNLKNIVIEPATDDEFLQDIGLKWSHKKVALVEIGYAFHLAKCFGDRLTVKDVILRLAKAFDVDITENYIYKKFNEIKVRTLDSRTYFLDLLTKQLTQHMEEQDAK</sequence>
<reference evidence="1" key="2">
    <citation type="submission" date="2021-09" db="EMBL/GenBank/DDBJ databases">
        <authorList>
            <person name="Gilroy R."/>
        </authorList>
    </citation>
    <scope>NUCLEOTIDE SEQUENCE</scope>
    <source>
        <strain evidence="1">CHK121-7720</strain>
    </source>
</reference>
<organism evidence="1 2">
    <name type="scientific">Barnesiella viscericola</name>
    <dbReference type="NCBI Taxonomy" id="397865"/>
    <lineage>
        <taxon>Bacteria</taxon>
        <taxon>Pseudomonadati</taxon>
        <taxon>Bacteroidota</taxon>
        <taxon>Bacteroidia</taxon>
        <taxon>Bacteroidales</taxon>
        <taxon>Barnesiellaceae</taxon>
        <taxon>Barnesiella</taxon>
    </lineage>
</organism>
<comment type="caution">
    <text evidence="1">The sequence shown here is derived from an EMBL/GenBank/DDBJ whole genome shotgun (WGS) entry which is preliminary data.</text>
</comment>
<dbReference type="RefSeq" id="WP_273306412.1">
    <property type="nucleotide sequence ID" value="NZ_DYUD01000023.1"/>
</dbReference>
<gene>
    <name evidence="1" type="ORF">K8U91_07770</name>
</gene>
<dbReference type="InterPro" id="IPR018534">
    <property type="entry name" value="Tet_reg_excision_RteC"/>
</dbReference>
<reference evidence="1" key="1">
    <citation type="journal article" date="2021" name="PeerJ">
        <title>Extensive microbial diversity within the chicken gut microbiome revealed by metagenomics and culture.</title>
        <authorList>
            <person name="Gilroy R."/>
            <person name="Ravi A."/>
            <person name="Getino M."/>
            <person name="Pursley I."/>
            <person name="Horton D.L."/>
            <person name="Alikhan N.F."/>
            <person name="Baker D."/>
            <person name="Gharbi K."/>
            <person name="Hall N."/>
            <person name="Watson M."/>
            <person name="Adriaenssens E.M."/>
            <person name="Foster-Nyarko E."/>
            <person name="Jarju S."/>
            <person name="Secka A."/>
            <person name="Antonio M."/>
            <person name="Oren A."/>
            <person name="Chaudhuri R.R."/>
            <person name="La Ragione R."/>
            <person name="Hildebrand F."/>
            <person name="Pallen M.J."/>
        </authorList>
    </citation>
    <scope>NUCLEOTIDE SEQUENCE</scope>
    <source>
        <strain evidence="1">CHK121-7720</strain>
    </source>
</reference>
<evidence type="ECO:0000313" key="2">
    <source>
        <dbReference type="Proteomes" id="UP000757103"/>
    </source>
</evidence>
<accession>A0A921SVF7</accession>
<proteinExistence type="predicted"/>
<dbReference type="Pfam" id="PF09357">
    <property type="entry name" value="RteC"/>
    <property type="match status" value="1"/>
</dbReference>
<protein>
    <submittedName>
        <fullName evidence="1">RteC domain-containing protein</fullName>
    </submittedName>
</protein>
<name>A0A921SVF7_9BACT</name>